<feature type="compositionally biased region" description="Basic residues" evidence="1">
    <location>
        <begin position="30"/>
        <end position="41"/>
    </location>
</feature>
<accession>A0AAN8IJF3</accession>
<dbReference type="AlphaFoldDB" id="A0AAN8IJF3"/>
<name>A0AAN8IJF3_TRICO</name>
<dbReference type="Proteomes" id="UP001331761">
    <property type="component" value="Unassembled WGS sequence"/>
</dbReference>
<reference evidence="2 3" key="1">
    <citation type="submission" date="2019-10" db="EMBL/GenBank/DDBJ databases">
        <title>Assembly and Annotation for the nematode Trichostrongylus colubriformis.</title>
        <authorList>
            <person name="Martin J."/>
        </authorList>
    </citation>
    <scope>NUCLEOTIDE SEQUENCE [LARGE SCALE GENOMIC DNA]</scope>
    <source>
        <strain evidence="2">G859</strain>
        <tissue evidence="2">Whole worm</tissue>
    </source>
</reference>
<organism evidence="2 3">
    <name type="scientific">Trichostrongylus colubriformis</name>
    <name type="common">Black scour worm</name>
    <dbReference type="NCBI Taxonomy" id="6319"/>
    <lineage>
        <taxon>Eukaryota</taxon>
        <taxon>Metazoa</taxon>
        <taxon>Ecdysozoa</taxon>
        <taxon>Nematoda</taxon>
        <taxon>Chromadorea</taxon>
        <taxon>Rhabditida</taxon>
        <taxon>Rhabditina</taxon>
        <taxon>Rhabditomorpha</taxon>
        <taxon>Strongyloidea</taxon>
        <taxon>Trichostrongylidae</taxon>
        <taxon>Trichostrongylus</taxon>
    </lineage>
</organism>
<feature type="region of interest" description="Disordered" evidence="1">
    <location>
        <begin position="1"/>
        <end position="47"/>
    </location>
</feature>
<protein>
    <submittedName>
        <fullName evidence="2">Uncharacterized protein</fullName>
    </submittedName>
</protein>
<feature type="compositionally biased region" description="Low complexity" evidence="1">
    <location>
        <begin position="8"/>
        <end position="23"/>
    </location>
</feature>
<dbReference type="EMBL" id="WIXE01017648">
    <property type="protein sequence ID" value="KAK5971552.1"/>
    <property type="molecule type" value="Genomic_DNA"/>
</dbReference>
<evidence type="ECO:0000313" key="2">
    <source>
        <dbReference type="EMBL" id="KAK5971552.1"/>
    </source>
</evidence>
<sequence length="166" mass="18330">MPMQSACTQTTPTSKSKSTQTTPVEQQKSAKSKRHPKRHRVERAPLVDKSIVTNPAPQSLERRKSNTAVVVSKVYIKPGETKPISLTGEHLQKEQILWSTCEMIPHAVCGVNQTTVTLPVTNSTKARKVFRVGETVGEWDQSLLVEKAPLACTTMLERISAPTADR</sequence>
<comment type="caution">
    <text evidence="2">The sequence shown here is derived from an EMBL/GenBank/DDBJ whole genome shotgun (WGS) entry which is preliminary data.</text>
</comment>
<proteinExistence type="predicted"/>
<evidence type="ECO:0000313" key="3">
    <source>
        <dbReference type="Proteomes" id="UP001331761"/>
    </source>
</evidence>
<gene>
    <name evidence="2" type="ORF">GCK32_015557</name>
</gene>
<keyword evidence="3" id="KW-1185">Reference proteome</keyword>
<evidence type="ECO:0000256" key="1">
    <source>
        <dbReference type="SAM" id="MobiDB-lite"/>
    </source>
</evidence>